<dbReference type="PANTHER" id="PTHR37988">
    <property type="entry name" value="UPF0592 MEMBRANE PROTEIN C7D4.03C"/>
    <property type="match status" value="1"/>
</dbReference>
<accession>A0A448YH72</accession>
<dbReference type="PANTHER" id="PTHR37988:SF1">
    <property type="entry name" value="UPF0592 MEMBRANE PROTEIN C7D4.03C"/>
    <property type="match status" value="1"/>
</dbReference>
<name>A0A448YH72_BRENA</name>
<feature type="compositionally biased region" description="Polar residues" evidence="1">
    <location>
        <begin position="486"/>
        <end position="505"/>
    </location>
</feature>
<dbReference type="EMBL" id="CAACVR010000002">
    <property type="protein sequence ID" value="VEU20193.1"/>
    <property type="molecule type" value="Genomic_DNA"/>
</dbReference>
<proteinExistence type="predicted"/>
<evidence type="ECO:0000313" key="3">
    <source>
        <dbReference type="Proteomes" id="UP000290900"/>
    </source>
</evidence>
<protein>
    <submittedName>
        <fullName evidence="2">DEKNAAC100998</fullName>
    </submittedName>
</protein>
<sequence length="920" mass="102107">MVYNLCVLNKYPRTSADGSSSPSSSYLSSISDVASMLPSHLSSAQLHEPRQTRFKAEAAFLNSQYPPQSKINGIKETRGPWCYRWSSLDKIDVFCAFLRHYLTLSAHYLHEKPLLAVDQLHVFALPGFLCILTHIYEITDFQLRQRAVQKQQQQQNLAINARVPGVPTSSSTQSVPPAPVAIVATANPALPPPAMPSPAIDKILRLVRDFLSNPHSVSEPLIRRGVVKGFENIIKLLVCQTRLLETVMVDQVFELFINFVKGIKSDSNADDFLDWPFWIDTCLKLLESRSIACEIRALCILYQCWDYIPNYQTDKLHSSQFQPIKYQLSLRLSGDQVWNSLFGHYLPLVRSFYIRLLVWKILGPDSMDLQGSRRLSSFRDSINRAKILQVVSSQLARTYSLTKDTTFRPSDPVLNRRMVIKATEAANNQEKKEAIRTLPYEILDDAAYSCANLSVSDNQSAGGAESISSLSSSNDLYTLGSAGTIPDSSEVSSKQKPNTSSSTSKRPSKLASGWMSRLFRHKGHEGAFSRNHSAGSAGSERLPTNSANSTGSSQIRTLFNHTRSSSANVSQSDASSVCSIPRSTSTPLLKELQKEDDGSLEAFESILQTPPRILSSSGSSPSISSKSSSPSLLSSMASLSSPQSSTSSLDFLDQFTSSSKYIRSIQQLQSQKKHQSMKFVPPELNFVVPELTEPAYRFELVTNDLRVSASYQSLRELNNPSGKRFIRQMTPILNSPPRLPSLASSTDSEIDDDTDIDIDVMEGNLDDIQTSLRLNDDSIDLLKPEPILRSYSGVSTPDSSVYFSAMNTPEVEESDTFNASSTIIHSANDFANGVYEYNVCVREFEQFVRNRLKDHQVHAQQTPLCSGFQPSNLVSRFAGCSRSSNDSIDNSVNGLLIYQDFADKLREQVPVLTPEEKGGY</sequence>
<dbReference type="Proteomes" id="UP000290900">
    <property type="component" value="Unassembled WGS sequence"/>
</dbReference>
<feature type="compositionally biased region" description="Low complexity" evidence="1">
    <location>
        <begin position="614"/>
        <end position="645"/>
    </location>
</feature>
<feature type="region of interest" description="Disordered" evidence="1">
    <location>
        <begin position="527"/>
        <end position="582"/>
    </location>
</feature>
<feature type="region of interest" description="Disordered" evidence="1">
    <location>
        <begin position="481"/>
        <end position="511"/>
    </location>
</feature>
<dbReference type="Pfam" id="PF08578">
    <property type="entry name" value="DUF1765"/>
    <property type="match status" value="1"/>
</dbReference>
<evidence type="ECO:0000313" key="2">
    <source>
        <dbReference type="EMBL" id="VEU20193.1"/>
    </source>
</evidence>
<feature type="compositionally biased region" description="Polar residues" evidence="1">
    <location>
        <begin position="530"/>
        <end position="563"/>
    </location>
</feature>
<organism evidence="2 3">
    <name type="scientific">Brettanomyces naardenensis</name>
    <name type="common">Yeast</name>
    <dbReference type="NCBI Taxonomy" id="13370"/>
    <lineage>
        <taxon>Eukaryota</taxon>
        <taxon>Fungi</taxon>
        <taxon>Dikarya</taxon>
        <taxon>Ascomycota</taxon>
        <taxon>Saccharomycotina</taxon>
        <taxon>Pichiomycetes</taxon>
        <taxon>Pichiales</taxon>
        <taxon>Pichiaceae</taxon>
        <taxon>Brettanomyces</taxon>
    </lineage>
</organism>
<feature type="compositionally biased region" description="Low complexity" evidence="1">
    <location>
        <begin position="564"/>
        <end position="577"/>
    </location>
</feature>
<dbReference type="STRING" id="13370.A0A448YH72"/>
<dbReference type="InterPro" id="IPR013887">
    <property type="entry name" value="UPF0592"/>
</dbReference>
<keyword evidence="3" id="KW-1185">Reference proteome</keyword>
<dbReference type="InParanoid" id="A0A448YH72"/>
<dbReference type="AlphaFoldDB" id="A0A448YH72"/>
<feature type="region of interest" description="Disordered" evidence="1">
    <location>
        <begin position="611"/>
        <end position="645"/>
    </location>
</feature>
<gene>
    <name evidence="2" type="ORF">BRENAR_LOCUS928</name>
</gene>
<evidence type="ECO:0000256" key="1">
    <source>
        <dbReference type="SAM" id="MobiDB-lite"/>
    </source>
</evidence>
<dbReference type="OrthoDB" id="296767at2759"/>
<reference evidence="2 3" key="1">
    <citation type="submission" date="2018-12" db="EMBL/GenBank/DDBJ databases">
        <authorList>
            <person name="Tiukova I."/>
            <person name="Dainat J."/>
        </authorList>
    </citation>
    <scope>NUCLEOTIDE SEQUENCE [LARGE SCALE GENOMIC DNA]</scope>
</reference>